<dbReference type="PANTHER" id="PTHR47287:SF9">
    <property type="entry name" value="ZINC FINGER PROTEIN 4-LIKE"/>
    <property type="match status" value="1"/>
</dbReference>
<evidence type="ECO:0000256" key="5">
    <source>
        <dbReference type="ARBA" id="ARBA00023242"/>
    </source>
</evidence>
<dbReference type="GO" id="GO:0009788">
    <property type="term" value="P:negative regulation of abscisic acid-activated signaling pathway"/>
    <property type="evidence" value="ECO:0007669"/>
    <property type="project" value="InterPro"/>
</dbReference>
<evidence type="ECO:0000256" key="1">
    <source>
        <dbReference type="ARBA" id="ARBA00004123"/>
    </source>
</evidence>
<evidence type="ECO:0000256" key="7">
    <source>
        <dbReference type="SAM" id="MobiDB-lite"/>
    </source>
</evidence>
<keyword evidence="10" id="KW-1185">Reference proteome</keyword>
<organism evidence="9 10">
    <name type="scientific">Coptis chinensis</name>
    <dbReference type="NCBI Taxonomy" id="261450"/>
    <lineage>
        <taxon>Eukaryota</taxon>
        <taxon>Viridiplantae</taxon>
        <taxon>Streptophyta</taxon>
        <taxon>Embryophyta</taxon>
        <taxon>Tracheophyta</taxon>
        <taxon>Spermatophyta</taxon>
        <taxon>Magnoliopsida</taxon>
        <taxon>Ranunculales</taxon>
        <taxon>Ranunculaceae</taxon>
        <taxon>Coptidoideae</taxon>
        <taxon>Coptis</taxon>
    </lineage>
</organism>
<evidence type="ECO:0000256" key="6">
    <source>
        <dbReference type="PROSITE-ProRule" id="PRU00042"/>
    </source>
</evidence>
<comment type="subcellular location">
    <subcellularLocation>
        <location evidence="1">Nucleus</location>
    </subcellularLocation>
</comment>
<dbReference type="GO" id="GO:0005634">
    <property type="term" value="C:nucleus"/>
    <property type="evidence" value="ECO:0007669"/>
    <property type="project" value="UniProtKB-SubCell"/>
</dbReference>
<feature type="region of interest" description="Disordered" evidence="7">
    <location>
        <begin position="201"/>
        <end position="224"/>
    </location>
</feature>
<evidence type="ECO:0000256" key="3">
    <source>
        <dbReference type="ARBA" id="ARBA00022771"/>
    </source>
</evidence>
<comment type="caution">
    <text evidence="9">The sequence shown here is derived from an EMBL/GenBank/DDBJ whole genome shotgun (WGS) entry which is preliminary data.</text>
</comment>
<dbReference type="InterPro" id="IPR013087">
    <property type="entry name" value="Znf_C2H2_type"/>
</dbReference>
<accession>A0A835I4X6</accession>
<protein>
    <recommendedName>
        <fullName evidence="8">C2H2-type domain-containing protein</fullName>
    </recommendedName>
</protein>
<dbReference type="GO" id="GO:0008270">
    <property type="term" value="F:zinc ion binding"/>
    <property type="evidence" value="ECO:0007669"/>
    <property type="project" value="UniProtKB-KW"/>
</dbReference>
<dbReference type="AlphaFoldDB" id="A0A835I4X6"/>
<gene>
    <name evidence="9" type="ORF">IFM89_014417</name>
</gene>
<dbReference type="PANTHER" id="PTHR47287">
    <property type="entry name" value="C2H2 AND C2HC ZINC FINGERS SUPERFAMILY PROTEIN"/>
    <property type="match status" value="1"/>
</dbReference>
<keyword evidence="2" id="KW-0479">Metal-binding</keyword>
<keyword evidence="3 6" id="KW-0863">Zinc-finger</keyword>
<proteinExistence type="predicted"/>
<keyword evidence="4" id="KW-0862">Zinc</keyword>
<dbReference type="EMBL" id="JADFTS010000004">
    <property type="protein sequence ID" value="KAF9609223.1"/>
    <property type="molecule type" value="Genomic_DNA"/>
</dbReference>
<dbReference type="OrthoDB" id="1933825at2759"/>
<evidence type="ECO:0000313" key="10">
    <source>
        <dbReference type="Proteomes" id="UP000631114"/>
    </source>
</evidence>
<dbReference type="InterPro" id="IPR044246">
    <property type="entry name" value="ZFP3-like"/>
</dbReference>
<dbReference type="PROSITE" id="PS00028">
    <property type="entry name" value="ZINC_FINGER_C2H2_1"/>
    <property type="match status" value="1"/>
</dbReference>
<evidence type="ECO:0000256" key="4">
    <source>
        <dbReference type="ARBA" id="ARBA00022833"/>
    </source>
</evidence>
<feature type="domain" description="C2H2-type" evidence="8">
    <location>
        <begin position="94"/>
        <end position="121"/>
    </location>
</feature>
<dbReference type="PROSITE" id="PS50157">
    <property type="entry name" value="ZINC_FINGER_C2H2_2"/>
    <property type="match status" value="1"/>
</dbReference>
<evidence type="ECO:0000259" key="8">
    <source>
        <dbReference type="PROSITE" id="PS50157"/>
    </source>
</evidence>
<dbReference type="Proteomes" id="UP000631114">
    <property type="component" value="Unassembled WGS sequence"/>
</dbReference>
<reference evidence="9 10" key="1">
    <citation type="submission" date="2020-10" db="EMBL/GenBank/DDBJ databases">
        <title>The Coptis chinensis genome and diversification of protoberbering-type alkaloids.</title>
        <authorList>
            <person name="Wang B."/>
            <person name="Shu S."/>
            <person name="Song C."/>
            <person name="Liu Y."/>
        </authorList>
    </citation>
    <scope>NUCLEOTIDE SEQUENCE [LARGE SCALE GENOMIC DNA]</scope>
    <source>
        <strain evidence="9">HL-2020</strain>
        <tissue evidence="9">Leaf</tissue>
    </source>
</reference>
<sequence>MEGQGEKASYLVKSNISALHEQGREELQGNSEEKNKEVVVQAETVSGKGSLVLKLSDFDDKGKKKKLESKNLRPRRNLNYKGPFIVRTARPKVYYCNFCNYKFETPQAYGGHLNSHKYERDSAIKRAESKFRPMDYHPYYRLLPNHHGNTGWSSEPINPQLEVRHGSFSKSIVGRVWANDIAGILRRYSLTSPLEGSSTFAKDLVSYPPEDENEGETKIRRGRT</sequence>
<evidence type="ECO:0000313" key="9">
    <source>
        <dbReference type="EMBL" id="KAF9609223.1"/>
    </source>
</evidence>
<evidence type="ECO:0000256" key="2">
    <source>
        <dbReference type="ARBA" id="ARBA00022723"/>
    </source>
</evidence>
<name>A0A835I4X6_9MAGN</name>
<keyword evidence="5" id="KW-0539">Nucleus</keyword>
<feature type="compositionally biased region" description="Basic and acidic residues" evidence="7">
    <location>
        <begin position="215"/>
        <end position="224"/>
    </location>
</feature>